<dbReference type="RefSeq" id="WP_322741330.1">
    <property type="nucleotide sequence ID" value="NZ_WIJB01000002.1"/>
</dbReference>
<dbReference type="Pfam" id="PF19391">
    <property type="entry name" value="DUF5966"/>
    <property type="match status" value="1"/>
</dbReference>
<gene>
    <name evidence="2" type="ORF">GEZ98_03715</name>
</gene>
<evidence type="ECO:0000313" key="3">
    <source>
        <dbReference type="Proteomes" id="UP000432694"/>
    </source>
</evidence>
<dbReference type="EMBL" id="WIJB01000002">
    <property type="protein sequence ID" value="MQQ02025.1"/>
    <property type="molecule type" value="Genomic_DNA"/>
</dbReference>
<organism evidence="2 3">
    <name type="scientific">Streptococcus mitis</name>
    <dbReference type="NCBI Taxonomy" id="28037"/>
    <lineage>
        <taxon>Bacteria</taxon>
        <taxon>Bacillati</taxon>
        <taxon>Bacillota</taxon>
        <taxon>Bacilli</taxon>
        <taxon>Lactobacillales</taxon>
        <taxon>Streptococcaceae</taxon>
        <taxon>Streptococcus</taxon>
        <taxon>Streptococcus mitis group</taxon>
    </lineage>
</organism>
<feature type="transmembrane region" description="Helical" evidence="1">
    <location>
        <begin position="6"/>
        <end position="22"/>
    </location>
</feature>
<keyword evidence="1" id="KW-1133">Transmembrane helix</keyword>
<comment type="caution">
    <text evidence="2">The sequence shown here is derived from an EMBL/GenBank/DDBJ whole genome shotgun (WGS) entry which is preliminary data.</text>
</comment>
<dbReference type="Proteomes" id="UP000432694">
    <property type="component" value="Unassembled WGS sequence"/>
</dbReference>
<keyword evidence="1" id="KW-0812">Transmembrane</keyword>
<name>A0A7X1QWA8_STRMT</name>
<reference evidence="2 3" key="1">
    <citation type="submission" date="2019-10" db="EMBL/GenBank/DDBJ databases">
        <title>Streptococcus mitis of the oral and urogenital tracts.</title>
        <authorList>
            <person name="Price T."/>
            <person name="Mores C.R."/>
            <person name="Putonti C."/>
            <person name="Wolfe A.J."/>
        </authorList>
    </citation>
    <scope>NUCLEOTIDE SEQUENCE [LARGE SCALE GENOMIC DNA]</scope>
    <source>
        <strain evidence="2 3">SM50</strain>
    </source>
</reference>
<accession>A0A7X1QWA8</accession>
<protein>
    <submittedName>
        <fullName evidence="2">Uncharacterized protein</fullName>
    </submittedName>
</protein>
<proteinExistence type="predicted"/>
<feature type="transmembrane region" description="Helical" evidence="1">
    <location>
        <begin position="69"/>
        <end position="87"/>
    </location>
</feature>
<keyword evidence="1" id="KW-0472">Membrane</keyword>
<evidence type="ECO:0000256" key="1">
    <source>
        <dbReference type="SAM" id="Phobius"/>
    </source>
</evidence>
<evidence type="ECO:0000313" key="2">
    <source>
        <dbReference type="EMBL" id="MQQ02025.1"/>
    </source>
</evidence>
<sequence>MNYTDIASIGLGLILLILYQIAKVLGVLFKLGLISSLFFMEIYSIYLLFTERYLYAEGLVANGIWSFSTFYICFNILIVAGDVAKIVKSRNSKSMFGISLLKILL</sequence>
<dbReference type="AlphaFoldDB" id="A0A7X1QWA8"/>
<dbReference type="InterPro" id="IPR046010">
    <property type="entry name" value="DUF5966"/>
</dbReference>